<keyword evidence="2" id="KW-1185">Reference proteome</keyword>
<reference evidence="1 2" key="1">
    <citation type="submission" date="2014-04" db="EMBL/GenBank/DDBJ databases">
        <title>Marinobacterium kochiensis sp. nov., isolated from sediment sample collected from Kochi backwaters in Kerala, India.</title>
        <authorList>
            <person name="Singh A."/>
            <person name="Pinnaka A.K."/>
        </authorList>
    </citation>
    <scope>NUCLEOTIDE SEQUENCE [LARGE SCALE GENOMIC DNA]</scope>
    <source>
        <strain evidence="1 2">AK27</strain>
    </source>
</reference>
<organism evidence="1 2">
    <name type="scientific">Marinobacterium lacunae</name>
    <dbReference type="NCBI Taxonomy" id="1232683"/>
    <lineage>
        <taxon>Bacteria</taxon>
        <taxon>Pseudomonadati</taxon>
        <taxon>Pseudomonadota</taxon>
        <taxon>Gammaproteobacteria</taxon>
        <taxon>Oceanospirillales</taxon>
        <taxon>Oceanospirillaceae</taxon>
        <taxon>Marinobacterium</taxon>
    </lineage>
</organism>
<evidence type="ECO:0000313" key="1">
    <source>
        <dbReference type="EMBL" id="KEA63374.1"/>
    </source>
</evidence>
<dbReference type="STRING" id="1232683.ADIMK_2411"/>
<evidence type="ECO:0000313" key="2">
    <source>
        <dbReference type="Proteomes" id="UP000028252"/>
    </source>
</evidence>
<dbReference type="AlphaFoldDB" id="A0A081FXW9"/>
<dbReference type="eggNOG" id="COG1463">
    <property type="taxonomic scope" value="Bacteria"/>
</dbReference>
<evidence type="ECO:0008006" key="3">
    <source>
        <dbReference type="Google" id="ProtNLM"/>
    </source>
</evidence>
<dbReference type="EMBL" id="JMQN01000038">
    <property type="protein sequence ID" value="KEA63374.1"/>
    <property type="molecule type" value="Genomic_DNA"/>
</dbReference>
<dbReference type="InterPro" id="IPR021856">
    <property type="entry name" value="DUF3465"/>
</dbReference>
<sequence length="145" mass="16170">MMKKILILLVIGFVAVGYLKNETTLFHPGTGEVGVSDERLADAWKNGESDLQVEGAGVVIKILADDLSGSRHQRFILELGTGQTLLIAHNIDLAERIDSLREGDRVEFFGEYEWNQKGGVIHWTHHDPAGRHVGGWLRHEGVTYQ</sequence>
<comment type="caution">
    <text evidence="1">The sequence shown here is derived from an EMBL/GenBank/DDBJ whole genome shotgun (WGS) entry which is preliminary data.</text>
</comment>
<accession>A0A081FXW9</accession>
<dbReference type="PATRIC" id="fig|1232683.4.peg.2364"/>
<name>A0A081FXW9_9GAMM</name>
<gene>
    <name evidence="1" type="ORF">ADIMK_2411</name>
</gene>
<protein>
    <recommendedName>
        <fullName evidence="3">DUF3465 domain-containing protein</fullName>
    </recommendedName>
</protein>
<dbReference type="Proteomes" id="UP000028252">
    <property type="component" value="Unassembled WGS sequence"/>
</dbReference>
<dbReference type="Pfam" id="PF11948">
    <property type="entry name" value="DUF3465"/>
    <property type="match status" value="1"/>
</dbReference>
<proteinExistence type="predicted"/>